<gene>
    <name evidence="3" type="ORF">BSAL_79510</name>
</gene>
<protein>
    <submittedName>
        <fullName evidence="3">Membrane-associated protein, putative</fullName>
    </submittedName>
</protein>
<dbReference type="Proteomes" id="UP000051952">
    <property type="component" value="Unassembled WGS sequence"/>
</dbReference>
<dbReference type="AlphaFoldDB" id="A0A0S4J0E7"/>
<keyword evidence="2" id="KW-0812">Transmembrane</keyword>
<evidence type="ECO:0000256" key="1">
    <source>
        <dbReference type="SAM" id="MobiDB-lite"/>
    </source>
</evidence>
<dbReference type="VEuPathDB" id="TriTrypDB:BSAL_79510"/>
<accession>A0A0S4J0E7</accession>
<keyword evidence="2" id="KW-1133">Transmembrane helix</keyword>
<organism evidence="3 4">
    <name type="scientific">Bodo saltans</name>
    <name type="common">Flagellated protozoan</name>
    <dbReference type="NCBI Taxonomy" id="75058"/>
    <lineage>
        <taxon>Eukaryota</taxon>
        <taxon>Discoba</taxon>
        <taxon>Euglenozoa</taxon>
        <taxon>Kinetoplastea</taxon>
        <taxon>Metakinetoplastina</taxon>
        <taxon>Eubodonida</taxon>
        <taxon>Bodonidae</taxon>
        <taxon>Bodo</taxon>
    </lineage>
</organism>
<evidence type="ECO:0000256" key="2">
    <source>
        <dbReference type="SAM" id="Phobius"/>
    </source>
</evidence>
<reference evidence="4" key="1">
    <citation type="submission" date="2015-09" db="EMBL/GenBank/DDBJ databases">
        <authorList>
            <consortium name="Pathogen Informatics"/>
        </authorList>
    </citation>
    <scope>NUCLEOTIDE SEQUENCE [LARGE SCALE GENOMIC DNA]</scope>
    <source>
        <strain evidence="4">Lake Konstanz</strain>
    </source>
</reference>
<evidence type="ECO:0000313" key="3">
    <source>
        <dbReference type="EMBL" id="CUG44258.1"/>
    </source>
</evidence>
<keyword evidence="2" id="KW-0472">Membrane</keyword>
<feature type="region of interest" description="Disordered" evidence="1">
    <location>
        <begin position="349"/>
        <end position="369"/>
    </location>
</feature>
<keyword evidence="4" id="KW-1185">Reference proteome</keyword>
<proteinExistence type="predicted"/>
<sequence>MSDRGRQPATESNMRHTLVIVLIVVGASLVLWGPLMPTRRGMTLDEALGIFGDVANDTPQQQRLRESLTDGNLQYVSTHYQRLAMPRQHSSDGLLIVPTLNRMMVSGNVRNVVDLSRWSDIASLEMHIDHNETFVALPIPVPGCTVIRHRKSNFPGNLQKAQDVTFWVRVTHDGLLDPDAFVTVGDDVLMSLCPDIQGRRTVSVPQLNEVNLRAVHPDDIECQAKSIASVKTTLGLPRMAMHVALYWSSKKKLLKKAKYIQRMVANAQGFPFHVDLYLHANTGVDPGIDDGVALLRTDPLFTIEEMWAEQNLGDKSGVQNVVASQDTQDGSAAAAEAAVSVKPLAAPSLEAPPLASEEEEDKPSGEKAGSLLMSTEYLTQYILKEVAGVKSSRPAPNLRIFVVSHTLKRMPLMFPFKARQLIQHHYKLYDLMLFTEDDIDIEPINLDYYCRFKNEARRQQHYLAYFRYEFGKGKRRNPTGKVLSDVLRTQKISRNSTSLRIKGQLFAQVEIQVYHAFWLADRQDMHELVKDRRFLRKDFALKALVLEEASCLHGPIMMTHVYKQTKIFPVDPSTNLLHPMCLVHHMSNAYGDKGMAYFHDAGRVVFCKNSSAACHFDARAWR</sequence>
<evidence type="ECO:0000313" key="4">
    <source>
        <dbReference type="Proteomes" id="UP000051952"/>
    </source>
</evidence>
<dbReference type="EMBL" id="CYKH01000813">
    <property type="protein sequence ID" value="CUG44258.1"/>
    <property type="molecule type" value="Genomic_DNA"/>
</dbReference>
<name>A0A0S4J0E7_BODSA</name>
<feature type="transmembrane region" description="Helical" evidence="2">
    <location>
        <begin position="16"/>
        <end position="35"/>
    </location>
</feature>